<evidence type="ECO:0000256" key="1">
    <source>
        <dbReference type="SAM" id="MobiDB-lite"/>
    </source>
</evidence>
<dbReference type="AlphaFoldDB" id="A0A6G1BWD6"/>
<dbReference type="Proteomes" id="UP000479710">
    <property type="component" value="Unassembled WGS sequence"/>
</dbReference>
<gene>
    <name evidence="2" type="ORF">E2562_017643</name>
</gene>
<feature type="region of interest" description="Disordered" evidence="1">
    <location>
        <begin position="1"/>
        <end position="69"/>
    </location>
</feature>
<comment type="caution">
    <text evidence="2">The sequence shown here is derived from an EMBL/GenBank/DDBJ whole genome shotgun (WGS) entry which is preliminary data.</text>
</comment>
<feature type="compositionally biased region" description="Basic and acidic residues" evidence="1">
    <location>
        <begin position="46"/>
        <end position="60"/>
    </location>
</feature>
<feature type="compositionally biased region" description="Basic and acidic residues" evidence="1">
    <location>
        <begin position="1"/>
        <end position="12"/>
    </location>
</feature>
<proteinExistence type="predicted"/>
<name>A0A6G1BWD6_9ORYZ</name>
<evidence type="ECO:0008006" key="4">
    <source>
        <dbReference type="Google" id="ProtNLM"/>
    </source>
</evidence>
<organism evidence="2 3">
    <name type="scientific">Oryza meyeriana var. granulata</name>
    <dbReference type="NCBI Taxonomy" id="110450"/>
    <lineage>
        <taxon>Eukaryota</taxon>
        <taxon>Viridiplantae</taxon>
        <taxon>Streptophyta</taxon>
        <taxon>Embryophyta</taxon>
        <taxon>Tracheophyta</taxon>
        <taxon>Spermatophyta</taxon>
        <taxon>Magnoliopsida</taxon>
        <taxon>Liliopsida</taxon>
        <taxon>Poales</taxon>
        <taxon>Poaceae</taxon>
        <taxon>BOP clade</taxon>
        <taxon>Oryzoideae</taxon>
        <taxon>Oryzeae</taxon>
        <taxon>Oryzinae</taxon>
        <taxon>Oryza</taxon>
        <taxon>Oryza meyeriana</taxon>
    </lineage>
</organism>
<reference evidence="2 3" key="1">
    <citation type="submission" date="2019-11" db="EMBL/GenBank/DDBJ databases">
        <title>Whole genome sequence of Oryza granulata.</title>
        <authorList>
            <person name="Li W."/>
        </authorList>
    </citation>
    <scope>NUCLEOTIDE SEQUENCE [LARGE SCALE GENOMIC DNA]</scope>
    <source>
        <strain evidence="3">cv. Menghai</strain>
        <tissue evidence="2">Leaf</tissue>
    </source>
</reference>
<sequence>MEREGERAEEKGSPMGGGGSSLACRERRPAGEGRKEGWVGPVVGLARERKEKKAEARMEEIGPEEGAGG</sequence>
<accession>A0A6G1BWD6</accession>
<keyword evidence="3" id="KW-1185">Reference proteome</keyword>
<dbReference type="EMBL" id="SPHZ02000011">
    <property type="protein sequence ID" value="KAF0892665.1"/>
    <property type="molecule type" value="Genomic_DNA"/>
</dbReference>
<dbReference type="PROSITE" id="PS51257">
    <property type="entry name" value="PROKAR_LIPOPROTEIN"/>
    <property type="match status" value="1"/>
</dbReference>
<feature type="compositionally biased region" description="Basic and acidic residues" evidence="1">
    <location>
        <begin position="24"/>
        <end position="37"/>
    </location>
</feature>
<protein>
    <recommendedName>
        <fullName evidence="4">DUF834 domain-containing protein</fullName>
    </recommendedName>
</protein>
<evidence type="ECO:0000313" key="2">
    <source>
        <dbReference type="EMBL" id="KAF0892665.1"/>
    </source>
</evidence>
<evidence type="ECO:0000313" key="3">
    <source>
        <dbReference type="Proteomes" id="UP000479710"/>
    </source>
</evidence>